<evidence type="ECO:0000256" key="4">
    <source>
        <dbReference type="ARBA" id="ARBA00023136"/>
    </source>
</evidence>
<keyword evidence="4 5" id="KW-0472">Membrane</keyword>
<name>A0A8B6D9D3_MYTGA</name>
<accession>A0A8B6D9D3</accession>
<evidence type="ECO:0000313" key="7">
    <source>
        <dbReference type="Proteomes" id="UP000596742"/>
    </source>
</evidence>
<dbReference type="PANTHER" id="PTHR10283:SF82">
    <property type="entry name" value="SOLUTE CARRIER FAMILY 13 MEMBER 2"/>
    <property type="match status" value="1"/>
</dbReference>
<evidence type="ECO:0000256" key="1">
    <source>
        <dbReference type="ARBA" id="ARBA00004141"/>
    </source>
</evidence>
<dbReference type="GO" id="GO:0005886">
    <property type="term" value="C:plasma membrane"/>
    <property type="evidence" value="ECO:0007669"/>
    <property type="project" value="TreeGrafter"/>
</dbReference>
<evidence type="ECO:0000313" key="6">
    <source>
        <dbReference type="EMBL" id="VDI15439.1"/>
    </source>
</evidence>
<evidence type="ECO:0000256" key="2">
    <source>
        <dbReference type="ARBA" id="ARBA00022692"/>
    </source>
</evidence>
<dbReference type="Proteomes" id="UP000596742">
    <property type="component" value="Unassembled WGS sequence"/>
</dbReference>
<proteinExistence type="predicted"/>
<reference evidence="6" key="1">
    <citation type="submission" date="2018-11" db="EMBL/GenBank/DDBJ databases">
        <authorList>
            <person name="Alioto T."/>
            <person name="Alioto T."/>
        </authorList>
    </citation>
    <scope>NUCLEOTIDE SEQUENCE</scope>
</reference>
<gene>
    <name evidence="6" type="ORF">MGAL_10B043540</name>
</gene>
<evidence type="ECO:0000256" key="3">
    <source>
        <dbReference type="ARBA" id="ARBA00022989"/>
    </source>
</evidence>
<dbReference type="AlphaFoldDB" id="A0A8B6D9D3"/>
<keyword evidence="2 5" id="KW-0812">Transmembrane</keyword>
<organism evidence="6 7">
    <name type="scientific">Mytilus galloprovincialis</name>
    <name type="common">Mediterranean mussel</name>
    <dbReference type="NCBI Taxonomy" id="29158"/>
    <lineage>
        <taxon>Eukaryota</taxon>
        <taxon>Metazoa</taxon>
        <taxon>Spiralia</taxon>
        <taxon>Lophotrochozoa</taxon>
        <taxon>Mollusca</taxon>
        <taxon>Bivalvia</taxon>
        <taxon>Autobranchia</taxon>
        <taxon>Pteriomorphia</taxon>
        <taxon>Mytilida</taxon>
        <taxon>Mytiloidea</taxon>
        <taxon>Mytilidae</taxon>
        <taxon>Mytilinae</taxon>
        <taxon>Mytilus</taxon>
    </lineage>
</organism>
<dbReference type="GO" id="GO:0022857">
    <property type="term" value="F:transmembrane transporter activity"/>
    <property type="evidence" value="ECO:0007669"/>
    <property type="project" value="UniProtKB-ARBA"/>
</dbReference>
<dbReference type="PANTHER" id="PTHR10283">
    <property type="entry name" value="SOLUTE CARRIER FAMILY 13 MEMBER"/>
    <property type="match status" value="1"/>
</dbReference>
<feature type="transmembrane region" description="Helical" evidence="5">
    <location>
        <begin position="78"/>
        <end position="98"/>
    </location>
</feature>
<comment type="subcellular location">
    <subcellularLocation>
        <location evidence="1">Membrane</location>
        <topology evidence="1">Multi-pass membrane protein</topology>
    </subcellularLocation>
</comment>
<dbReference type="OrthoDB" id="6493944at2759"/>
<protein>
    <submittedName>
        <fullName evidence="6">Uncharacterized protein</fullName>
    </submittedName>
</protein>
<comment type="caution">
    <text evidence="6">The sequence shown here is derived from an EMBL/GenBank/DDBJ whole genome shotgun (WGS) entry which is preliminary data.</text>
</comment>
<keyword evidence="3 5" id="KW-1133">Transmembrane helix</keyword>
<evidence type="ECO:0000256" key="5">
    <source>
        <dbReference type="SAM" id="Phobius"/>
    </source>
</evidence>
<dbReference type="EMBL" id="UYJE01002983">
    <property type="protein sequence ID" value="VDI15439.1"/>
    <property type="molecule type" value="Genomic_DNA"/>
</dbReference>
<feature type="transmembrane region" description="Helical" evidence="5">
    <location>
        <begin position="27"/>
        <end position="58"/>
    </location>
</feature>
<keyword evidence="7" id="KW-1185">Reference proteome</keyword>
<sequence>MLPVATPPNTIAFSYGYLKVTDMESKFGYGLLLMVVLWITEALPLYVTAMLPIILFPLMGVCRVRDLASNYFSMKTGVFLNFSCVIIVTVAIHTYGAAF</sequence>